<comment type="caution">
    <text evidence="1">The sequence shown here is derived from an EMBL/GenBank/DDBJ whole genome shotgun (WGS) entry which is preliminary data.</text>
</comment>
<keyword evidence="2" id="KW-1185">Reference proteome</keyword>
<name>A0ACB0K681_TRIPR</name>
<protein>
    <submittedName>
        <fullName evidence="1">Uncharacterized protein</fullName>
    </submittedName>
</protein>
<organism evidence="1 2">
    <name type="scientific">Trifolium pratense</name>
    <name type="common">Red clover</name>
    <dbReference type="NCBI Taxonomy" id="57577"/>
    <lineage>
        <taxon>Eukaryota</taxon>
        <taxon>Viridiplantae</taxon>
        <taxon>Streptophyta</taxon>
        <taxon>Embryophyta</taxon>
        <taxon>Tracheophyta</taxon>
        <taxon>Spermatophyta</taxon>
        <taxon>Magnoliopsida</taxon>
        <taxon>eudicotyledons</taxon>
        <taxon>Gunneridae</taxon>
        <taxon>Pentapetalae</taxon>
        <taxon>rosids</taxon>
        <taxon>fabids</taxon>
        <taxon>Fabales</taxon>
        <taxon>Fabaceae</taxon>
        <taxon>Papilionoideae</taxon>
        <taxon>50 kb inversion clade</taxon>
        <taxon>NPAAA clade</taxon>
        <taxon>Hologalegina</taxon>
        <taxon>IRL clade</taxon>
        <taxon>Trifolieae</taxon>
        <taxon>Trifolium</taxon>
    </lineage>
</organism>
<gene>
    <name evidence="1" type="ORF">MILVUS5_LOCUS19597</name>
</gene>
<proteinExistence type="predicted"/>
<reference evidence="1" key="1">
    <citation type="submission" date="2023-10" db="EMBL/GenBank/DDBJ databases">
        <authorList>
            <person name="Rodriguez Cubillos JULIANA M."/>
            <person name="De Vega J."/>
        </authorList>
    </citation>
    <scope>NUCLEOTIDE SEQUENCE</scope>
</reference>
<evidence type="ECO:0000313" key="2">
    <source>
        <dbReference type="Proteomes" id="UP001177021"/>
    </source>
</evidence>
<dbReference type="EMBL" id="CASHSV030000202">
    <property type="protein sequence ID" value="CAJ2652056.1"/>
    <property type="molecule type" value="Genomic_DNA"/>
</dbReference>
<evidence type="ECO:0000313" key="1">
    <source>
        <dbReference type="EMBL" id="CAJ2652056.1"/>
    </source>
</evidence>
<dbReference type="Proteomes" id="UP001177021">
    <property type="component" value="Unassembled WGS sequence"/>
</dbReference>
<sequence length="398" mass="44474">MESNQDLDNGTSVKQILATALILSPTRELAHQITDHINALCNELPSAPRVVSVTGGLSIHKQQRLLSKADIIIATPGRLLEVVNSCKQTLESIRDIKFLVIDEADRLLSDGHFKEQKLAGRSKRNLEEKDDYMEYLMKKLKFREENPKYIDVNPVSQMAENLSEGIIECKGTEKALMLKLFTHKWPKRRGCDLLNVFSSPKSKGSILIATDVAARGLDIKDVQLVIHYHLPRAADIYVHRSGRTARQNSSGTSILICSPEEVIGMRAINSQGSCTMPKFWKRKKLRIVLWLNKKVVTMKSGLKNAAEELGVDYDSDAARVGGKGRGSGRRLRENEVRSLTKNELYAMKEELKSLLAHKVNVGISEKYLAGTGSVNVNELYQGREEIYLGTVDGIMMDS</sequence>
<accession>A0ACB0K681</accession>